<feature type="domain" description="Methyltransferase" evidence="1">
    <location>
        <begin position="138"/>
        <end position="253"/>
    </location>
</feature>
<dbReference type="CDD" id="cd02440">
    <property type="entry name" value="AdoMet_MTases"/>
    <property type="match status" value="1"/>
</dbReference>
<dbReference type="Gene3D" id="3.40.50.150">
    <property type="entry name" value="Vaccinia Virus protein VP39"/>
    <property type="match status" value="1"/>
</dbReference>
<protein>
    <submittedName>
        <fullName evidence="2">Methyltransferase domain-containing protein</fullName>
    </submittedName>
</protein>
<evidence type="ECO:0000313" key="2">
    <source>
        <dbReference type="EMBL" id="SFM26098.1"/>
    </source>
</evidence>
<organism evidence="2 3">
    <name type="scientific">Methanolobus profundi</name>
    <dbReference type="NCBI Taxonomy" id="487685"/>
    <lineage>
        <taxon>Archaea</taxon>
        <taxon>Methanobacteriati</taxon>
        <taxon>Methanobacteriota</taxon>
        <taxon>Stenosarchaea group</taxon>
        <taxon>Methanomicrobia</taxon>
        <taxon>Methanosarcinales</taxon>
        <taxon>Methanosarcinaceae</taxon>
        <taxon>Methanolobus</taxon>
    </lineage>
</organism>
<evidence type="ECO:0000259" key="1">
    <source>
        <dbReference type="Pfam" id="PF13847"/>
    </source>
</evidence>
<dbReference type="OrthoDB" id="147504at2157"/>
<accession>A0A1I4PEF1</accession>
<dbReference type="GO" id="GO:0008757">
    <property type="term" value="F:S-adenosylmethionine-dependent methyltransferase activity"/>
    <property type="evidence" value="ECO:0007669"/>
    <property type="project" value="InterPro"/>
</dbReference>
<dbReference type="SUPFAM" id="SSF53335">
    <property type="entry name" value="S-adenosyl-L-methionine-dependent methyltransferases"/>
    <property type="match status" value="1"/>
</dbReference>
<dbReference type="PANTHER" id="PTHR43591">
    <property type="entry name" value="METHYLTRANSFERASE"/>
    <property type="match status" value="1"/>
</dbReference>
<evidence type="ECO:0000313" key="3">
    <source>
        <dbReference type="Proteomes" id="UP000198535"/>
    </source>
</evidence>
<keyword evidence="2" id="KW-0808">Transferase</keyword>
<dbReference type="Pfam" id="PF13847">
    <property type="entry name" value="Methyltransf_31"/>
    <property type="match status" value="1"/>
</dbReference>
<dbReference type="InterPro" id="IPR025714">
    <property type="entry name" value="Methyltranfer_dom"/>
</dbReference>
<keyword evidence="2" id="KW-0489">Methyltransferase</keyword>
<dbReference type="STRING" id="487685.SAMN04488696_0605"/>
<dbReference type="Proteomes" id="UP000198535">
    <property type="component" value="Unassembled WGS sequence"/>
</dbReference>
<dbReference type="GO" id="GO:0032259">
    <property type="term" value="P:methylation"/>
    <property type="evidence" value="ECO:0007669"/>
    <property type="project" value="UniProtKB-KW"/>
</dbReference>
<dbReference type="RefSeq" id="WP_091932954.1">
    <property type="nucleotide sequence ID" value="NZ_FOUJ01000001.1"/>
</dbReference>
<dbReference type="EMBL" id="FOUJ01000001">
    <property type="protein sequence ID" value="SFM26098.1"/>
    <property type="molecule type" value="Genomic_DNA"/>
</dbReference>
<reference evidence="3" key="1">
    <citation type="submission" date="2016-10" db="EMBL/GenBank/DDBJ databases">
        <authorList>
            <person name="Varghese N."/>
            <person name="Submissions S."/>
        </authorList>
    </citation>
    <scope>NUCLEOTIDE SEQUENCE [LARGE SCALE GENOMIC DNA]</scope>
    <source>
        <strain evidence="3">Mob M</strain>
    </source>
</reference>
<dbReference type="AlphaFoldDB" id="A0A1I4PEF1"/>
<sequence length="286" mass="32496">MEIIGKVHNHTSEDNLKMLPLWRQAISGIEITGTEDEIFTEEHSHYIVIHDPLKIQFPQSKEELNKRFCAGMGASVVSYIQKEGNMHYIRGLMAENGASIYHILPYTYFDQIQEAQFPQGYMEPRKMKSFSDVLSLMDGKNILDVGCGLGTLAIMIAQAKPDALVYGIDVLDSAIDQCKFNAKIEGVTNTKFVVANTYELPFEEGYFDTVACFFMLHHLDDIPGALIDIKRVLKPSGEVVAVEPIDHYHDVQRYPEDWKALFLEAGYKVDVWEKDNISYIRAGHKQ</sequence>
<gene>
    <name evidence="2" type="ORF">SAMN04488696_0605</name>
</gene>
<name>A0A1I4PEF1_9EURY</name>
<proteinExistence type="predicted"/>
<dbReference type="InterPro" id="IPR029063">
    <property type="entry name" value="SAM-dependent_MTases_sf"/>
</dbReference>
<keyword evidence="3" id="KW-1185">Reference proteome</keyword>